<dbReference type="VEuPathDB" id="ToxoDB:cyc_01008"/>
<reference evidence="1 2" key="1">
    <citation type="journal article" date="2016" name="BMC Genomics">
        <title>Comparative genomics reveals Cyclospora cayetanensis possesses coccidia-like metabolism and invasion components but unique surface antigens.</title>
        <authorList>
            <person name="Liu S."/>
            <person name="Wang L."/>
            <person name="Zheng H."/>
            <person name="Xu Z."/>
            <person name="Roellig D.M."/>
            <person name="Li N."/>
            <person name="Frace M.A."/>
            <person name="Tang K."/>
            <person name="Arrowood M.J."/>
            <person name="Moss D.M."/>
            <person name="Zhang L."/>
            <person name="Feng Y."/>
            <person name="Xiao L."/>
        </authorList>
    </citation>
    <scope>NUCLEOTIDE SEQUENCE [LARGE SCALE GENOMIC DNA]</scope>
    <source>
        <strain evidence="1 2">CHN_HEN01</strain>
    </source>
</reference>
<dbReference type="InParanoid" id="A0A1D3CWF0"/>
<keyword evidence="2" id="KW-1185">Reference proteome</keyword>
<dbReference type="Proteomes" id="UP000095192">
    <property type="component" value="Unassembled WGS sequence"/>
</dbReference>
<organism evidence="1 2">
    <name type="scientific">Cyclospora cayetanensis</name>
    <dbReference type="NCBI Taxonomy" id="88456"/>
    <lineage>
        <taxon>Eukaryota</taxon>
        <taxon>Sar</taxon>
        <taxon>Alveolata</taxon>
        <taxon>Apicomplexa</taxon>
        <taxon>Conoidasida</taxon>
        <taxon>Coccidia</taxon>
        <taxon>Eucoccidiorida</taxon>
        <taxon>Eimeriorina</taxon>
        <taxon>Eimeriidae</taxon>
        <taxon>Cyclospora</taxon>
    </lineage>
</organism>
<accession>A0A1D3CWF0</accession>
<dbReference type="EMBL" id="JROU02001707">
    <property type="protein sequence ID" value="OEH75523.1"/>
    <property type="molecule type" value="Genomic_DNA"/>
</dbReference>
<evidence type="ECO:0000313" key="2">
    <source>
        <dbReference type="Proteomes" id="UP000095192"/>
    </source>
</evidence>
<dbReference type="AlphaFoldDB" id="A0A1D3CWF0"/>
<protein>
    <submittedName>
        <fullName evidence="1">Uncharacterized protein</fullName>
    </submittedName>
</protein>
<name>A0A1D3CWF0_9EIME</name>
<gene>
    <name evidence="1" type="ORF">cyc_01008</name>
</gene>
<proteinExistence type="predicted"/>
<sequence>MERAEECQPSSYRTCSGGCYNSSALRGSGSRLPQQVAQARDVGAQRACGVRCVSALEGIGPSAWGPHQLRNELEEEETDSAAGAVLMDLVQQ</sequence>
<comment type="caution">
    <text evidence="1">The sequence shown here is derived from an EMBL/GenBank/DDBJ whole genome shotgun (WGS) entry which is preliminary data.</text>
</comment>
<evidence type="ECO:0000313" key="1">
    <source>
        <dbReference type="EMBL" id="OEH75523.1"/>
    </source>
</evidence>
<dbReference type="VEuPathDB" id="ToxoDB:LOC34618091"/>